<proteinExistence type="inferred from homology"/>
<feature type="binding site" evidence="11">
    <location>
        <position position="83"/>
    </location>
    <ligand>
        <name>Ni(2+)</name>
        <dbReference type="ChEBI" id="CHEBI:49786"/>
        <note>for nickel-dependent acireductone dioxygenase activity</note>
    </ligand>
</feature>
<dbReference type="GO" id="GO:0005634">
    <property type="term" value="C:nucleus"/>
    <property type="evidence" value="ECO:0007669"/>
    <property type="project" value="UniProtKB-SubCell"/>
</dbReference>
<comment type="pathway">
    <text evidence="11">Amino-acid biosynthesis; L-methionine biosynthesis via salvage pathway; L-methionine from S-methyl-5-thio-alpha-D-ribose 1-phosphate: step 5/6.</text>
</comment>
<keyword evidence="2 11" id="KW-0963">Cytoplasm</keyword>
<dbReference type="EC" id="1.13.11.54" evidence="11"/>
<dbReference type="GO" id="GO:0005737">
    <property type="term" value="C:cytoplasm"/>
    <property type="evidence" value="ECO:0007669"/>
    <property type="project" value="UniProtKB-SubCell"/>
</dbReference>
<dbReference type="GO" id="GO:0016151">
    <property type="term" value="F:nickel cation binding"/>
    <property type="evidence" value="ECO:0007669"/>
    <property type="project" value="UniProtKB-UniRule"/>
</dbReference>
<dbReference type="UniPathway" id="UPA00904">
    <property type="reaction ID" value="UER00878"/>
</dbReference>
<dbReference type="InParanoid" id="A0A0D0AQK4"/>
<comment type="cofactor">
    <cofactor evidence="11">
        <name>Fe(2+)</name>
        <dbReference type="ChEBI" id="CHEBI:29033"/>
    </cofactor>
    <cofactor evidence="11">
        <name>Ni(2+)</name>
        <dbReference type="ChEBI" id="CHEBI:49786"/>
    </cofactor>
    <text evidence="11">Binds either 1 Fe or Ni cation per monomer. Iron-binding promotes an acireductone dioxygenase reaction producing 2-keto-4-methylthiobutyrate, while nickel-binding promotes an acireductone dioxygenase reaction producing 3-(methylsulfanyl)propanoate.</text>
</comment>
<dbReference type="PANTHER" id="PTHR23418:SF0">
    <property type="entry name" value="ACIREDUCTONE DIOXYGENASE"/>
    <property type="match status" value="1"/>
</dbReference>
<keyword evidence="6 11" id="KW-0223">Dioxygenase</keyword>
<evidence type="ECO:0000256" key="6">
    <source>
        <dbReference type="ARBA" id="ARBA00022964"/>
    </source>
</evidence>
<keyword evidence="7 11" id="KW-0560">Oxidoreductase</keyword>
<keyword evidence="8 11" id="KW-0408">Iron</keyword>
<dbReference type="STRING" id="930992.A0A0D0AQK4"/>
<feature type="binding site" evidence="11">
    <location>
        <position position="129"/>
    </location>
    <ligand>
        <name>Fe(2+)</name>
        <dbReference type="ChEBI" id="CHEBI:29033"/>
        <note>for iron-dependent acireductone dioxygenase activity</note>
    </ligand>
</feature>
<evidence type="ECO:0000256" key="11">
    <source>
        <dbReference type="HAMAP-Rule" id="MF_03154"/>
    </source>
</evidence>
<feature type="binding site" evidence="11">
    <location>
        <position position="83"/>
    </location>
    <ligand>
        <name>Fe(2+)</name>
        <dbReference type="ChEBI" id="CHEBI:29033"/>
        <note>for iron-dependent acireductone dioxygenase activity</note>
    </ligand>
</feature>
<evidence type="ECO:0000256" key="4">
    <source>
        <dbReference type="ARBA" id="ARBA00022605"/>
    </source>
</evidence>
<name>A0A0D0AQK4_9AGAM</name>
<reference evidence="13" key="2">
    <citation type="submission" date="2015-01" db="EMBL/GenBank/DDBJ databases">
        <title>Evolutionary Origins and Diversification of the Mycorrhizal Mutualists.</title>
        <authorList>
            <consortium name="DOE Joint Genome Institute"/>
            <consortium name="Mycorrhizal Genomics Consortium"/>
            <person name="Kohler A."/>
            <person name="Kuo A."/>
            <person name="Nagy L.G."/>
            <person name="Floudas D."/>
            <person name="Copeland A."/>
            <person name="Barry K.W."/>
            <person name="Cichocki N."/>
            <person name="Veneault-Fourrey C."/>
            <person name="LaButti K."/>
            <person name="Lindquist E.A."/>
            <person name="Lipzen A."/>
            <person name="Lundell T."/>
            <person name="Morin E."/>
            <person name="Murat C."/>
            <person name="Riley R."/>
            <person name="Ohm R."/>
            <person name="Sun H."/>
            <person name="Tunlid A."/>
            <person name="Henrissat B."/>
            <person name="Grigoriev I.V."/>
            <person name="Hibbett D.S."/>
            <person name="Martin F."/>
        </authorList>
    </citation>
    <scope>NUCLEOTIDE SEQUENCE [LARGE SCALE GENOMIC DNA]</scope>
    <source>
        <strain evidence="13">UH-Slu-Lm8-n1</strain>
    </source>
</reference>
<dbReference type="InterPro" id="IPR027496">
    <property type="entry name" value="ARD_euk"/>
</dbReference>
<organism evidence="12 13">
    <name type="scientific">Suillus luteus UH-Slu-Lm8-n1</name>
    <dbReference type="NCBI Taxonomy" id="930992"/>
    <lineage>
        <taxon>Eukaryota</taxon>
        <taxon>Fungi</taxon>
        <taxon>Dikarya</taxon>
        <taxon>Basidiomycota</taxon>
        <taxon>Agaricomycotina</taxon>
        <taxon>Agaricomycetes</taxon>
        <taxon>Agaricomycetidae</taxon>
        <taxon>Boletales</taxon>
        <taxon>Suillineae</taxon>
        <taxon>Suillaceae</taxon>
        <taxon>Suillus</taxon>
    </lineage>
</organism>
<keyword evidence="10 11" id="KW-0539">Nucleus</keyword>
<evidence type="ECO:0000256" key="2">
    <source>
        <dbReference type="ARBA" id="ARBA00022490"/>
    </source>
</evidence>
<dbReference type="PANTHER" id="PTHR23418">
    <property type="entry name" value="ACIREDUCTONE DIOXYGENASE"/>
    <property type="match status" value="1"/>
</dbReference>
<keyword evidence="13" id="KW-1185">Reference proteome</keyword>
<feature type="binding site" evidence="11">
    <location>
        <position position="85"/>
    </location>
    <ligand>
        <name>Fe(2+)</name>
        <dbReference type="ChEBI" id="CHEBI:29033"/>
        <note>for iron-dependent acireductone dioxygenase activity</note>
    </ligand>
</feature>
<dbReference type="GO" id="GO:0010308">
    <property type="term" value="F:acireductone dioxygenase (Ni2+-requiring) activity"/>
    <property type="evidence" value="ECO:0007669"/>
    <property type="project" value="UniProtKB-UniRule"/>
</dbReference>
<dbReference type="HAMAP" id="MF_03154">
    <property type="entry name" value="Salvage_MtnD_euk"/>
    <property type="match status" value="1"/>
</dbReference>
<dbReference type="AlphaFoldDB" id="A0A0D0AQK4"/>
<evidence type="ECO:0000313" key="12">
    <source>
        <dbReference type="EMBL" id="KIK34288.1"/>
    </source>
</evidence>
<evidence type="ECO:0000256" key="1">
    <source>
        <dbReference type="ARBA" id="ARBA00000428"/>
    </source>
</evidence>
<gene>
    <name evidence="11" type="primary">ADI1</name>
    <name evidence="12" type="ORF">CY34DRAFT_813012</name>
</gene>
<dbReference type="InterPro" id="IPR014710">
    <property type="entry name" value="RmlC-like_jellyroll"/>
</dbReference>
<reference evidence="12 13" key="1">
    <citation type="submission" date="2014-04" db="EMBL/GenBank/DDBJ databases">
        <authorList>
            <consortium name="DOE Joint Genome Institute"/>
            <person name="Kuo A."/>
            <person name="Ruytinx J."/>
            <person name="Rineau F."/>
            <person name="Colpaert J."/>
            <person name="Kohler A."/>
            <person name="Nagy L.G."/>
            <person name="Floudas D."/>
            <person name="Copeland A."/>
            <person name="Barry K.W."/>
            <person name="Cichocki N."/>
            <person name="Veneault-Fourrey C."/>
            <person name="LaButti K."/>
            <person name="Lindquist E.A."/>
            <person name="Lipzen A."/>
            <person name="Lundell T."/>
            <person name="Morin E."/>
            <person name="Murat C."/>
            <person name="Sun H."/>
            <person name="Tunlid A."/>
            <person name="Henrissat B."/>
            <person name="Grigoriev I.V."/>
            <person name="Hibbett D.S."/>
            <person name="Martin F."/>
            <person name="Nordberg H.P."/>
            <person name="Cantor M.N."/>
            <person name="Hua S.X."/>
        </authorList>
    </citation>
    <scope>NUCLEOTIDE SEQUENCE [LARGE SCALE GENOMIC DNA]</scope>
    <source>
        <strain evidence="12 13">UH-Slu-Lm8-n1</strain>
    </source>
</reference>
<dbReference type="OrthoDB" id="1867259at2759"/>
<dbReference type="Proteomes" id="UP000054485">
    <property type="component" value="Unassembled WGS sequence"/>
</dbReference>
<evidence type="ECO:0000313" key="13">
    <source>
        <dbReference type="Proteomes" id="UP000054485"/>
    </source>
</evidence>
<dbReference type="InterPro" id="IPR004313">
    <property type="entry name" value="ARD"/>
</dbReference>
<accession>A0A0D0AQK4</accession>
<keyword evidence="9 11" id="KW-0486">Methionine biosynthesis</keyword>
<dbReference type="CDD" id="cd02232">
    <property type="entry name" value="cupin_ARD"/>
    <property type="match status" value="1"/>
</dbReference>
<feature type="binding site" evidence="11">
    <location>
        <position position="129"/>
    </location>
    <ligand>
        <name>Ni(2+)</name>
        <dbReference type="ChEBI" id="CHEBI:49786"/>
        <note>for nickel-dependent acireductone dioxygenase activity</note>
    </ligand>
</feature>
<dbReference type="SUPFAM" id="SSF51182">
    <property type="entry name" value="RmlC-like cupins"/>
    <property type="match status" value="1"/>
</dbReference>
<evidence type="ECO:0000256" key="7">
    <source>
        <dbReference type="ARBA" id="ARBA00023002"/>
    </source>
</evidence>
<keyword evidence="3 11" id="KW-0533">Nickel</keyword>
<dbReference type="EMBL" id="KN835778">
    <property type="protein sequence ID" value="KIK34288.1"/>
    <property type="molecule type" value="Genomic_DNA"/>
</dbReference>
<dbReference type="GO" id="GO:0005506">
    <property type="term" value="F:iron ion binding"/>
    <property type="evidence" value="ECO:0007669"/>
    <property type="project" value="UniProtKB-UniRule"/>
</dbReference>
<comment type="catalytic activity">
    <reaction evidence="11">
        <text>1,2-dihydroxy-5-(methylsulfanyl)pent-1-en-3-one + O2 = 3-(methylsulfanyl)propanoate + CO + formate + 2 H(+)</text>
        <dbReference type="Rhea" id="RHEA:14161"/>
        <dbReference type="ChEBI" id="CHEBI:15378"/>
        <dbReference type="ChEBI" id="CHEBI:15379"/>
        <dbReference type="ChEBI" id="CHEBI:15740"/>
        <dbReference type="ChEBI" id="CHEBI:17245"/>
        <dbReference type="ChEBI" id="CHEBI:49016"/>
        <dbReference type="ChEBI" id="CHEBI:49252"/>
        <dbReference type="EC" id="1.13.11.53"/>
    </reaction>
</comment>
<evidence type="ECO:0000256" key="5">
    <source>
        <dbReference type="ARBA" id="ARBA00022723"/>
    </source>
</evidence>
<dbReference type="Pfam" id="PF03079">
    <property type="entry name" value="ARD"/>
    <property type="match status" value="1"/>
</dbReference>
<dbReference type="GO" id="GO:0010309">
    <property type="term" value="F:acireductone dioxygenase [iron(II)-requiring] activity"/>
    <property type="evidence" value="ECO:0007669"/>
    <property type="project" value="UniProtKB-UniRule"/>
</dbReference>
<evidence type="ECO:0000256" key="9">
    <source>
        <dbReference type="ARBA" id="ARBA00023167"/>
    </source>
</evidence>
<dbReference type="Gene3D" id="2.60.120.10">
    <property type="entry name" value="Jelly Rolls"/>
    <property type="match status" value="1"/>
</dbReference>
<evidence type="ECO:0000256" key="10">
    <source>
        <dbReference type="ARBA" id="ARBA00023242"/>
    </source>
</evidence>
<comment type="similarity">
    <text evidence="11">Belongs to the acireductone dioxygenase (ARD) family.</text>
</comment>
<dbReference type="HOGENOM" id="CLU_090154_1_0_1"/>
<comment type="catalytic activity">
    <reaction evidence="1 11">
        <text>1,2-dihydroxy-5-(methylsulfanyl)pent-1-en-3-one + O2 = 4-methylsulfanyl-2-oxobutanoate + formate + 2 H(+)</text>
        <dbReference type="Rhea" id="RHEA:24504"/>
        <dbReference type="ChEBI" id="CHEBI:15378"/>
        <dbReference type="ChEBI" id="CHEBI:15379"/>
        <dbReference type="ChEBI" id="CHEBI:15740"/>
        <dbReference type="ChEBI" id="CHEBI:16723"/>
        <dbReference type="ChEBI" id="CHEBI:49252"/>
        <dbReference type="EC" id="1.13.11.54"/>
    </reaction>
</comment>
<dbReference type="FunCoup" id="A0A0D0AQK4">
    <property type="interactions" value="75"/>
</dbReference>
<dbReference type="InterPro" id="IPR011051">
    <property type="entry name" value="RmlC_Cupin_sf"/>
</dbReference>
<dbReference type="GO" id="GO:0019509">
    <property type="term" value="P:L-methionine salvage from methylthioadenosine"/>
    <property type="evidence" value="ECO:0007669"/>
    <property type="project" value="UniProtKB-UniRule"/>
</dbReference>
<evidence type="ECO:0000256" key="3">
    <source>
        <dbReference type="ARBA" id="ARBA00022596"/>
    </source>
</evidence>
<protein>
    <recommendedName>
        <fullName evidence="11">Acireductone dioxygenase</fullName>
    </recommendedName>
    <alternativeName>
        <fullName evidence="11">Acireductone dioxygenase (Fe(2+)-requiring)</fullName>
        <shortName evidence="11">ARD'</shortName>
        <shortName evidence="11">Fe-ARD</shortName>
        <ecNumber evidence="11">1.13.11.54</ecNumber>
    </alternativeName>
    <alternativeName>
        <fullName evidence="11">Acireductone dioxygenase (Ni(2+)-requiring)</fullName>
        <shortName evidence="11">ARD</shortName>
        <shortName evidence="11">Ni-ARD</shortName>
        <ecNumber evidence="11">1.13.11.53</ecNumber>
    </alternativeName>
</protein>
<comment type="function">
    <text evidence="11">Catalyzes 2 different reactions between oxygen and the acireductone 1,2-dihydroxy-3-keto-5-methylthiopentene (DHK-MTPene) depending upon the metal bound in the active site. Fe-containing acireductone dioxygenase (Fe-ARD) produces formate and 2-keto-4-methylthiobutyrate (KMTB), the alpha-ketoacid precursor of methionine in the methionine recycle pathway. Ni-containing acireductone dioxygenase (Ni-ARD) produces methylthiopropionate, carbon monoxide and formate, and does not lie on the methionine recycle pathway.</text>
</comment>
<feature type="binding site" evidence="11">
    <location>
        <position position="89"/>
    </location>
    <ligand>
        <name>Ni(2+)</name>
        <dbReference type="ChEBI" id="CHEBI:49786"/>
        <note>for nickel-dependent acireductone dioxygenase activity</note>
    </ligand>
</feature>
<dbReference type="EC" id="1.13.11.53" evidence="11"/>
<comment type="subcellular location">
    <subcellularLocation>
        <location evidence="11">Cytoplasm</location>
    </subcellularLocation>
    <subcellularLocation>
        <location evidence="11">Nucleus</location>
    </subcellularLocation>
</comment>
<sequence>MRAFYFDNIPGDQRLLHDSGNPVSDEILKSAGVLHWHIPTSQQYQIDAVAEKRNYKNRDTITITKQSLGDLYEAKLKNFYEEHMHEDEEIRYILEGSGFFDVREHPTDSWIRCHLNAGDLLVLPAGIYHRFTLDENNMIKAMRLFKDEPKWTPINRDSSTDANPYRVDYLKSIAVN</sequence>
<feature type="binding site" evidence="11">
    <location>
        <position position="89"/>
    </location>
    <ligand>
        <name>Fe(2+)</name>
        <dbReference type="ChEBI" id="CHEBI:29033"/>
        <note>for iron-dependent acireductone dioxygenase activity</note>
    </ligand>
</feature>
<evidence type="ECO:0000256" key="8">
    <source>
        <dbReference type="ARBA" id="ARBA00023004"/>
    </source>
</evidence>
<keyword evidence="5 11" id="KW-0479">Metal-binding</keyword>
<feature type="binding site" evidence="11">
    <location>
        <position position="85"/>
    </location>
    <ligand>
        <name>Ni(2+)</name>
        <dbReference type="ChEBI" id="CHEBI:49786"/>
        <note>for nickel-dependent acireductone dioxygenase activity</note>
    </ligand>
</feature>
<dbReference type="FunFam" id="2.60.120.10:FF:000079">
    <property type="entry name" value="1,2-dihydroxy-3-keto-5-methylthiopentene dioxygenase"/>
    <property type="match status" value="1"/>
</dbReference>
<keyword evidence="4 11" id="KW-0028">Amino-acid biosynthesis</keyword>